<organism evidence="6 7">
    <name type="scientific">Metallococcus carri</name>
    <dbReference type="NCBI Taxonomy" id="1656884"/>
    <lineage>
        <taxon>Bacteria</taxon>
        <taxon>Bacillati</taxon>
        <taxon>Actinomycetota</taxon>
        <taxon>Actinomycetes</taxon>
        <taxon>Micrococcales</taxon>
        <taxon>Dermacoccaceae</taxon>
        <taxon>Metallococcus</taxon>
    </lineage>
</organism>
<keyword evidence="7" id="KW-1185">Reference proteome</keyword>
<dbReference type="PROSITE" id="PS50931">
    <property type="entry name" value="HTH_LYSR"/>
    <property type="match status" value="1"/>
</dbReference>
<keyword evidence="2" id="KW-0805">Transcription regulation</keyword>
<evidence type="ECO:0000259" key="5">
    <source>
        <dbReference type="PROSITE" id="PS50931"/>
    </source>
</evidence>
<dbReference type="Gene3D" id="3.40.190.10">
    <property type="entry name" value="Periplasmic binding protein-like II"/>
    <property type="match status" value="2"/>
</dbReference>
<feature type="domain" description="HTH lysR-type" evidence="5">
    <location>
        <begin position="1"/>
        <end position="60"/>
    </location>
</feature>
<dbReference type="InterPro" id="IPR036390">
    <property type="entry name" value="WH_DNA-bd_sf"/>
</dbReference>
<dbReference type="PANTHER" id="PTHR30346">
    <property type="entry name" value="TRANSCRIPTIONAL DUAL REGULATOR HCAR-RELATED"/>
    <property type="match status" value="1"/>
</dbReference>
<keyword evidence="3" id="KW-0238">DNA-binding</keyword>
<keyword evidence="4" id="KW-0804">Transcription</keyword>
<dbReference type="InterPro" id="IPR000847">
    <property type="entry name" value="LysR_HTH_N"/>
</dbReference>
<dbReference type="GO" id="GO:0003677">
    <property type="term" value="F:DNA binding"/>
    <property type="evidence" value="ECO:0007669"/>
    <property type="project" value="UniProtKB-KW"/>
</dbReference>
<comment type="similarity">
    <text evidence="1">Belongs to the LysR transcriptional regulatory family.</text>
</comment>
<evidence type="ECO:0000256" key="1">
    <source>
        <dbReference type="ARBA" id="ARBA00009437"/>
    </source>
</evidence>
<accession>A0A967AZH1</accession>
<dbReference type="Proteomes" id="UP000744769">
    <property type="component" value="Unassembled WGS sequence"/>
</dbReference>
<gene>
    <name evidence="6" type="ORF">G9U51_02235</name>
</gene>
<dbReference type="Pfam" id="PF00126">
    <property type="entry name" value="HTH_1"/>
    <property type="match status" value="1"/>
</dbReference>
<dbReference type="InterPro" id="IPR036388">
    <property type="entry name" value="WH-like_DNA-bd_sf"/>
</dbReference>
<dbReference type="FunFam" id="1.10.10.10:FF:000001">
    <property type="entry name" value="LysR family transcriptional regulator"/>
    <property type="match status" value="1"/>
</dbReference>
<dbReference type="GO" id="GO:0003700">
    <property type="term" value="F:DNA-binding transcription factor activity"/>
    <property type="evidence" value="ECO:0007669"/>
    <property type="project" value="InterPro"/>
</dbReference>
<dbReference type="Gene3D" id="1.10.10.10">
    <property type="entry name" value="Winged helix-like DNA-binding domain superfamily/Winged helix DNA-binding domain"/>
    <property type="match status" value="1"/>
</dbReference>
<evidence type="ECO:0000313" key="7">
    <source>
        <dbReference type="Proteomes" id="UP000744769"/>
    </source>
</evidence>
<dbReference type="Pfam" id="PF03466">
    <property type="entry name" value="LysR_substrate"/>
    <property type="match status" value="1"/>
</dbReference>
<dbReference type="InterPro" id="IPR005119">
    <property type="entry name" value="LysR_subst-bd"/>
</dbReference>
<dbReference type="RefSeq" id="WP_166192410.1">
    <property type="nucleotide sequence ID" value="NZ_JAAOIV010000001.1"/>
</dbReference>
<name>A0A967AZH1_9MICO</name>
<protein>
    <submittedName>
        <fullName evidence="6">LysR family transcriptional regulator</fullName>
    </submittedName>
</protein>
<evidence type="ECO:0000256" key="2">
    <source>
        <dbReference type="ARBA" id="ARBA00023015"/>
    </source>
</evidence>
<dbReference type="PRINTS" id="PR00039">
    <property type="entry name" value="HTHLYSR"/>
</dbReference>
<dbReference type="PANTHER" id="PTHR30346:SF0">
    <property type="entry name" value="HCA OPERON TRANSCRIPTIONAL ACTIVATOR HCAR"/>
    <property type="match status" value="1"/>
</dbReference>
<dbReference type="SUPFAM" id="SSF53850">
    <property type="entry name" value="Periplasmic binding protein-like II"/>
    <property type="match status" value="1"/>
</dbReference>
<evidence type="ECO:0000256" key="4">
    <source>
        <dbReference type="ARBA" id="ARBA00023163"/>
    </source>
</evidence>
<proteinExistence type="inferred from homology"/>
<dbReference type="SUPFAM" id="SSF46785">
    <property type="entry name" value="Winged helix' DNA-binding domain"/>
    <property type="match status" value="1"/>
</dbReference>
<comment type="caution">
    <text evidence="6">The sequence shown here is derived from an EMBL/GenBank/DDBJ whole genome shotgun (WGS) entry which is preliminary data.</text>
</comment>
<evidence type="ECO:0000313" key="6">
    <source>
        <dbReference type="EMBL" id="NHN54598.1"/>
    </source>
</evidence>
<dbReference type="GO" id="GO:0032993">
    <property type="term" value="C:protein-DNA complex"/>
    <property type="evidence" value="ECO:0007669"/>
    <property type="project" value="TreeGrafter"/>
</dbReference>
<dbReference type="AlphaFoldDB" id="A0A967AZH1"/>
<sequence>MEFDSDVLRTFVTVHETGTTAAAARALFVSQPALSARIRRLERAVGADLFVREPHGMTLTAAGRAFLPHARAALGSLREGALAVAATTGDLPLRIAVVDDSLAVPARAIDALSDAVPSIEVVRLAEPAQADALRSHAVDLALAGRLDQGRGLRRVELVREALALAVPASAGIAEPVDLAAVDLPHYLPRDDFAPSWVARVRELIGPAPTIAPLRADSTAAPMRLVESGRGVAVSLASTPVPAGVAMLALRGDPAYEWFGHVRDQTEARVQAALTVLANRQ</sequence>
<reference evidence="6" key="1">
    <citation type="submission" date="2020-03" db="EMBL/GenBank/DDBJ databases">
        <title>Draft sequencing of Calidifontibacter sp. DB0510.</title>
        <authorList>
            <person name="Kim D.-U."/>
        </authorList>
    </citation>
    <scope>NUCLEOTIDE SEQUENCE</scope>
    <source>
        <strain evidence="6">DB0510</strain>
    </source>
</reference>
<dbReference type="EMBL" id="JAAOIV010000001">
    <property type="protein sequence ID" value="NHN54598.1"/>
    <property type="molecule type" value="Genomic_DNA"/>
</dbReference>
<evidence type="ECO:0000256" key="3">
    <source>
        <dbReference type="ARBA" id="ARBA00023125"/>
    </source>
</evidence>